<dbReference type="AlphaFoldDB" id="A0A8B6CBQ8"/>
<gene>
    <name evidence="2" type="ORF">MGAL_10B090873</name>
</gene>
<feature type="compositionally biased region" description="Basic and acidic residues" evidence="1">
    <location>
        <begin position="401"/>
        <end position="411"/>
    </location>
</feature>
<protein>
    <submittedName>
        <fullName evidence="2">Uncharacterized protein</fullName>
    </submittedName>
</protein>
<dbReference type="OrthoDB" id="6119366at2759"/>
<name>A0A8B6CBQ8_MYTGA</name>
<accession>A0A8B6CBQ8</accession>
<feature type="compositionally biased region" description="Polar residues" evidence="1">
    <location>
        <begin position="412"/>
        <end position="423"/>
    </location>
</feature>
<comment type="caution">
    <text evidence="2">The sequence shown here is derived from an EMBL/GenBank/DDBJ whole genome shotgun (WGS) entry which is preliminary data.</text>
</comment>
<feature type="region of interest" description="Disordered" evidence="1">
    <location>
        <begin position="394"/>
        <end position="467"/>
    </location>
</feature>
<dbReference type="Proteomes" id="UP000596742">
    <property type="component" value="Unassembled WGS sequence"/>
</dbReference>
<reference evidence="2" key="1">
    <citation type="submission" date="2018-11" db="EMBL/GenBank/DDBJ databases">
        <authorList>
            <person name="Alioto T."/>
            <person name="Alioto T."/>
        </authorList>
    </citation>
    <scope>NUCLEOTIDE SEQUENCE</scope>
</reference>
<evidence type="ECO:0000256" key="1">
    <source>
        <dbReference type="SAM" id="MobiDB-lite"/>
    </source>
</evidence>
<evidence type="ECO:0000313" key="2">
    <source>
        <dbReference type="EMBL" id="VDI02285.1"/>
    </source>
</evidence>
<feature type="compositionally biased region" description="Basic and acidic residues" evidence="1">
    <location>
        <begin position="424"/>
        <end position="435"/>
    </location>
</feature>
<proteinExistence type="predicted"/>
<evidence type="ECO:0000313" key="3">
    <source>
        <dbReference type="Proteomes" id="UP000596742"/>
    </source>
</evidence>
<keyword evidence="3" id="KW-1185">Reference proteome</keyword>
<sequence>MVHVNLTKTSDISWMHNIMSNILLHYTGRETHSKPKRMWKEKPEHWPLNKPFYDTKNKSQDEHGQSISNEDLLKCLLDCCKHKNVQINFLYQKEVDAWREQKHELLNKLYIFRRNTEKIKLAIQNMLFCKDFGEIRAALKNINVCLTMDKTETDFLKIRCKGQSELVTEITRNLATILCKIIKGKDPEAKCDGIWTSPPENWPPAVPFYSPHNRGKCKQTGSDKELVLTLIQNPKAIIPQKFQSLVTSFQKVVNASNSWEAKKHKETLCRIYTIQNNVSIIDNALQTMHEHGLFTLNIHSVLNQWWTKQTLDPQSDEILKNSAIISDNRQGIQIQITETSFKIGFKTNDLEDTSKSHVFYNITSQTQKSCPQNICSSSSKSSSINYQEKVNNDSVFPSFSKDQETLSKEQSKINCQTQESRQTLSEDNRSGKDESVTENDAPFQATGKKRRHPADEELQSGTKRPTLSTVKNYNTKTAEIIETQQSEQPLVGNHLQDNDDSHDTNLGITDTELHSLLTSISNFSSETNLDTLPNEEDCFSDHQLELILTDMVDYESGKNSNTEELLSKGHDIL</sequence>
<organism evidence="2 3">
    <name type="scientific">Mytilus galloprovincialis</name>
    <name type="common">Mediterranean mussel</name>
    <dbReference type="NCBI Taxonomy" id="29158"/>
    <lineage>
        <taxon>Eukaryota</taxon>
        <taxon>Metazoa</taxon>
        <taxon>Spiralia</taxon>
        <taxon>Lophotrochozoa</taxon>
        <taxon>Mollusca</taxon>
        <taxon>Bivalvia</taxon>
        <taxon>Autobranchia</taxon>
        <taxon>Pteriomorphia</taxon>
        <taxon>Mytilida</taxon>
        <taxon>Mytiloidea</taxon>
        <taxon>Mytilidae</taxon>
        <taxon>Mytilinae</taxon>
        <taxon>Mytilus</taxon>
    </lineage>
</organism>
<dbReference type="EMBL" id="UYJE01001447">
    <property type="protein sequence ID" value="VDI02285.1"/>
    <property type="molecule type" value="Genomic_DNA"/>
</dbReference>